<feature type="domain" description="Ribonucleotide reductase class II vitamin B12-dependent N-terminal" evidence="16">
    <location>
        <begin position="34"/>
        <end position="143"/>
    </location>
</feature>
<dbReference type="EC" id="1.17.4.1" evidence="3 13"/>
<evidence type="ECO:0000256" key="7">
    <source>
        <dbReference type="ARBA" id="ARBA00022741"/>
    </source>
</evidence>
<dbReference type="PRINTS" id="PR01183">
    <property type="entry name" value="RIBORDTASEM1"/>
</dbReference>
<dbReference type="InterPro" id="IPR013678">
    <property type="entry name" value="RNR_2_N"/>
</dbReference>
<keyword evidence="9" id="KW-1015">Disulfide bond</keyword>
<dbReference type="GO" id="GO:0004748">
    <property type="term" value="F:ribonucleoside-diphosphate reductase activity, thioredoxin disulfide as acceptor"/>
    <property type="evidence" value="ECO:0007669"/>
    <property type="project" value="UniProtKB-EC"/>
</dbReference>
<keyword evidence="6 13" id="KW-0237">DNA synthesis</keyword>
<dbReference type="InterPro" id="IPR013344">
    <property type="entry name" value="RNR_NrdJ/NrdZ"/>
</dbReference>
<evidence type="ECO:0000256" key="12">
    <source>
        <dbReference type="ARBA" id="ARBA00047754"/>
    </source>
</evidence>
<dbReference type="GO" id="GO:0031419">
    <property type="term" value="F:cobalamin binding"/>
    <property type="evidence" value="ECO:0007669"/>
    <property type="project" value="UniProtKB-KW"/>
</dbReference>
<dbReference type="NCBIfam" id="TIGR02504">
    <property type="entry name" value="NrdJ_Z"/>
    <property type="match status" value="1"/>
</dbReference>
<name>A0A6J4UBG5_9BACT</name>
<dbReference type="SUPFAM" id="SSF51998">
    <property type="entry name" value="PFL-like glycyl radical enzymes"/>
    <property type="match status" value="1"/>
</dbReference>
<feature type="domain" description="Ribonucleotide reductase large subunit C-terminal" evidence="15">
    <location>
        <begin position="749"/>
        <end position="841"/>
    </location>
</feature>
<dbReference type="InterPro" id="IPR000788">
    <property type="entry name" value="RNR_lg_C"/>
</dbReference>
<reference evidence="18" key="1">
    <citation type="submission" date="2020-02" db="EMBL/GenBank/DDBJ databases">
        <authorList>
            <person name="Meier V. D."/>
        </authorList>
    </citation>
    <scope>NUCLEOTIDE SEQUENCE</scope>
    <source>
        <strain evidence="18">AVDCRST_MAG59</strain>
    </source>
</reference>
<dbReference type="CDD" id="cd02888">
    <property type="entry name" value="RNR_II_dimer"/>
    <property type="match status" value="1"/>
</dbReference>
<evidence type="ECO:0000256" key="3">
    <source>
        <dbReference type="ARBA" id="ARBA00012274"/>
    </source>
</evidence>
<feature type="region of interest" description="Disordered" evidence="14">
    <location>
        <begin position="1079"/>
        <end position="1100"/>
    </location>
</feature>
<evidence type="ECO:0000256" key="6">
    <source>
        <dbReference type="ARBA" id="ARBA00022634"/>
    </source>
</evidence>
<evidence type="ECO:0000256" key="5">
    <source>
        <dbReference type="ARBA" id="ARBA00022628"/>
    </source>
</evidence>
<evidence type="ECO:0000259" key="15">
    <source>
        <dbReference type="Pfam" id="PF02867"/>
    </source>
</evidence>
<dbReference type="NCBIfam" id="NF005122">
    <property type="entry name" value="PRK06556.1"/>
    <property type="match status" value="1"/>
</dbReference>
<dbReference type="Pfam" id="PF08471">
    <property type="entry name" value="Ribonuc_red_2_N"/>
    <property type="match status" value="1"/>
</dbReference>
<sequence>MNGQATATAAKGLSIPRVFTRAGESPYDAVEWTRRTSRIINPDGTVVFEMADAEVPLAWSQVASDIMVSKYFRKAGVPQRAEDGTPLLDDAGRPVLGPERSARQVIHRLAGCWRHWGEENGYFASPEDAEAFYDELAHMLLHQMAAPNSPQWFNTGLAWAYGITGPAQGHYFVDPADSEVKKSPDAYTRPQPHACFIQSVQDTLVGEGGLMDLWVREARIFKYGSGTGTNFSAIRGEGEKLSGGGTSSGLMSFLKVGDRAAGAIKSGGTTRRAAKMVIVDIDHPDVEKFIDWKVNEEQKVAALIAAGYPSDFNGEAYATVSGQNSNNSVRVTHDFLNAVERDEDWHLRWRTNPDHVSKTVKARDLWQRVADAAWKCADPGLQFDTTINEWHTCPASGRINGSNPCSEYMFLDDTACNLASLNLLTFFDSDAGTFDLEAYRHATRLWTVVLEISVLMAQFPSQEIARKSFDFRTLGLGYANLGTVLMLLGMPYDSDEARAYAGAVTALMTGESYAASAEMASHLGPFPEFAPNRNAMLRVIRNHRSAAYDLPAVEYDGLSVLPMAIDATKAPADLLAAAREAWDTALVMGEQHGYRNAQTTLLAPTGTIGLLMDCDTTGVEPDFALVKFKKLAGGGYFKIANQSVEPALRNLGYGESERKAILTYLLGTLSLDGAPHVNRESLRSKGLNDGDVARIEAALPAVFELGFAFNAWALGEEALARLGISMEQATAPGFDLLPALGFSRRQIDEANEHICGTMTVEGAPFLKLEHLAVFDCANKNGKIGRRFIHHHGHIKMMSAAQSFLSGAISKTINMPNEATIDDVQDAYAESWRHGIKAMALYRDGSKLSQPLSTKSDVVNEAAEDDEAQEAEIARRVDEEVAAAVALARVEWDAERSTPVVAAVASAPFAARTSPSRRRLPAKRRGFTQEARVAGNKVFLRTGEYEDGSLGEIFIDMHKEGAAFRSMINCFAISISKGLQYGVPLEEFVETFTFTRFEPQGMVTGHPNIKMSTSIIDYVFRVLGLEYLGRTDLTQVPPDMDEADEDELAMVVNASGTSTASPSVAPPPAAALGGPAAVAAPRLTTGSSNGNGHHAAEAESSQTVTALLERTTGLSMLDAQLSEMMGDAPFCDVCGHITVRNGACYKCLNCGNSLGCS</sequence>
<gene>
    <name evidence="18" type="ORF">AVDCRST_MAG59-1313</name>
</gene>
<protein>
    <recommendedName>
        <fullName evidence="4 13">Vitamin B12-dependent ribonucleotide reductase</fullName>
        <ecNumber evidence="3 13">1.17.4.1</ecNumber>
    </recommendedName>
</protein>
<evidence type="ECO:0000313" key="18">
    <source>
        <dbReference type="EMBL" id="CAA9546173.1"/>
    </source>
</evidence>
<evidence type="ECO:0000256" key="1">
    <source>
        <dbReference type="ARBA" id="ARBA00001922"/>
    </source>
</evidence>
<comment type="function">
    <text evidence="11 13">Catalyzes the reduction of ribonucleotides to deoxyribonucleotides. May function to provide a pool of deoxyribonucleotide precursors for DNA repair during oxygen limitation and/or for immediate growth after restoration of oxygen.</text>
</comment>
<comment type="cofactor">
    <cofactor evidence="1 13">
        <name>adenosylcob(III)alamin</name>
        <dbReference type="ChEBI" id="CHEBI:18408"/>
    </cofactor>
</comment>
<organism evidence="18">
    <name type="scientific">uncultured Thermomicrobiales bacterium</name>
    <dbReference type="NCBI Taxonomy" id="1645740"/>
    <lineage>
        <taxon>Bacteria</taxon>
        <taxon>Pseudomonadati</taxon>
        <taxon>Thermomicrobiota</taxon>
        <taxon>Thermomicrobia</taxon>
        <taxon>Thermomicrobiales</taxon>
        <taxon>environmental samples</taxon>
    </lineage>
</organism>
<dbReference type="GO" id="GO:0050897">
    <property type="term" value="F:cobalt ion binding"/>
    <property type="evidence" value="ECO:0007669"/>
    <property type="project" value="InterPro"/>
</dbReference>
<evidence type="ECO:0000256" key="11">
    <source>
        <dbReference type="ARBA" id="ARBA00025437"/>
    </source>
</evidence>
<evidence type="ECO:0000256" key="14">
    <source>
        <dbReference type="SAM" id="MobiDB-lite"/>
    </source>
</evidence>
<feature type="domain" description="Ribonucleotide reductase large subunit C-terminal" evidence="15">
    <location>
        <begin position="194"/>
        <end position="680"/>
    </location>
</feature>
<evidence type="ECO:0000256" key="2">
    <source>
        <dbReference type="ARBA" id="ARBA00007405"/>
    </source>
</evidence>
<evidence type="ECO:0000259" key="17">
    <source>
        <dbReference type="Pfam" id="PF12637"/>
    </source>
</evidence>
<dbReference type="EMBL" id="CADCWF010000079">
    <property type="protein sequence ID" value="CAA9546173.1"/>
    <property type="molecule type" value="Genomic_DNA"/>
</dbReference>
<dbReference type="PANTHER" id="PTHR43371">
    <property type="entry name" value="VITAMIN B12-DEPENDENT RIBONUCLEOTIDE REDUCTASE"/>
    <property type="match status" value="1"/>
</dbReference>
<keyword evidence="10 13" id="KW-0170">Cobalt</keyword>
<dbReference type="Pfam" id="PF12637">
    <property type="entry name" value="TSCPD"/>
    <property type="match status" value="1"/>
</dbReference>
<accession>A0A6J4UBG5</accession>
<evidence type="ECO:0000256" key="9">
    <source>
        <dbReference type="ARBA" id="ARBA00023157"/>
    </source>
</evidence>
<dbReference type="GO" id="GO:0000166">
    <property type="term" value="F:nucleotide binding"/>
    <property type="evidence" value="ECO:0007669"/>
    <property type="project" value="UniProtKB-KW"/>
</dbReference>
<dbReference type="AlphaFoldDB" id="A0A6J4UBG5"/>
<evidence type="ECO:0000256" key="4">
    <source>
        <dbReference type="ARBA" id="ARBA00014409"/>
    </source>
</evidence>
<dbReference type="InterPro" id="IPR050862">
    <property type="entry name" value="RdRp_reductase_class-2"/>
</dbReference>
<feature type="domain" description="TSCPD" evidence="17">
    <location>
        <begin position="922"/>
        <end position="1023"/>
    </location>
</feature>
<evidence type="ECO:0000259" key="16">
    <source>
        <dbReference type="Pfam" id="PF08471"/>
    </source>
</evidence>
<dbReference type="InterPro" id="IPR024434">
    <property type="entry name" value="TSCPD_dom"/>
</dbReference>
<keyword evidence="7 13" id="KW-0547">Nucleotide-binding</keyword>
<keyword evidence="5 13" id="KW-0846">Cobalamin</keyword>
<evidence type="ECO:0000256" key="10">
    <source>
        <dbReference type="ARBA" id="ARBA00023285"/>
    </source>
</evidence>
<dbReference type="GO" id="GO:0071897">
    <property type="term" value="P:DNA biosynthetic process"/>
    <property type="evidence" value="ECO:0007669"/>
    <property type="project" value="UniProtKB-KW"/>
</dbReference>
<keyword evidence="8 13" id="KW-0560">Oxidoreductase</keyword>
<comment type="similarity">
    <text evidence="2 13">Belongs to the ribonucleoside diphosphate reductase class-2 family.</text>
</comment>
<evidence type="ECO:0000256" key="8">
    <source>
        <dbReference type="ARBA" id="ARBA00023002"/>
    </source>
</evidence>
<proteinExistence type="inferred from homology"/>
<dbReference type="Gene3D" id="3.20.70.20">
    <property type="match status" value="2"/>
</dbReference>
<dbReference type="PANTHER" id="PTHR43371:SF1">
    <property type="entry name" value="RIBONUCLEOSIDE-DIPHOSPHATE REDUCTASE"/>
    <property type="match status" value="1"/>
</dbReference>
<evidence type="ECO:0000256" key="13">
    <source>
        <dbReference type="RuleBase" id="RU364064"/>
    </source>
</evidence>
<comment type="catalytic activity">
    <reaction evidence="12 13">
        <text>a 2'-deoxyribonucleoside 5'-diphosphate + [thioredoxin]-disulfide + H2O = a ribonucleoside 5'-diphosphate + [thioredoxin]-dithiol</text>
        <dbReference type="Rhea" id="RHEA:23252"/>
        <dbReference type="Rhea" id="RHEA-COMP:10698"/>
        <dbReference type="Rhea" id="RHEA-COMP:10700"/>
        <dbReference type="ChEBI" id="CHEBI:15377"/>
        <dbReference type="ChEBI" id="CHEBI:29950"/>
        <dbReference type="ChEBI" id="CHEBI:50058"/>
        <dbReference type="ChEBI" id="CHEBI:57930"/>
        <dbReference type="ChEBI" id="CHEBI:73316"/>
        <dbReference type="EC" id="1.17.4.1"/>
    </reaction>
</comment>
<dbReference type="Pfam" id="PF02867">
    <property type="entry name" value="Ribonuc_red_lgC"/>
    <property type="match status" value="2"/>
</dbReference>